<dbReference type="SUPFAM" id="SSF53756">
    <property type="entry name" value="UDP-Glycosyltransferase/glycogen phosphorylase"/>
    <property type="match status" value="1"/>
</dbReference>
<dbReference type="EMBL" id="AGVO01000016">
    <property type="protein sequence ID" value="EHI53451.1"/>
    <property type="molecule type" value="Genomic_DNA"/>
</dbReference>
<dbReference type="InterPro" id="IPR005262">
    <property type="entry name" value="MJ1255-like"/>
</dbReference>
<keyword evidence="2" id="KW-1185">Reference proteome</keyword>
<dbReference type="Pfam" id="PF13528">
    <property type="entry name" value="Glyco_trans_1_3"/>
    <property type="match status" value="1"/>
</dbReference>
<evidence type="ECO:0000313" key="1">
    <source>
        <dbReference type="EMBL" id="EHI53451.1"/>
    </source>
</evidence>
<evidence type="ECO:0000313" key="2">
    <source>
        <dbReference type="Proteomes" id="UP000006428"/>
    </source>
</evidence>
<dbReference type="NCBIfam" id="TIGR00661">
    <property type="entry name" value="MJ1255"/>
    <property type="match status" value="1"/>
</dbReference>
<gene>
    <name evidence="1" type="ORF">IYQ_04548</name>
</gene>
<keyword evidence="1" id="KW-0808">Transferase</keyword>
<dbReference type="Gene3D" id="3.40.50.2000">
    <property type="entry name" value="Glycogen Phosphorylase B"/>
    <property type="match status" value="2"/>
</dbReference>
<proteinExistence type="predicted"/>
<organism evidence="1 2">
    <name type="scientific">Aeromonas salmonicida subsp. salmonicida 01-B526</name>
    <dbReference type="NCBI Taxonomy" id="1076135"/>
    <lineage>
        <taxon>Bacteria</taxon>
        <taxon>Pseudomonadati</taxon>
        <taxon>Pseudomonadota</taxon>
        <taxon>Gammaproteobacteria</taxon>
        <taxon>Aeromonadales</taxon>
        <taxon>Aeromonadaceae</taxon>
        <taxon>Aeromonas</taxon>
    </lineage>
</organism>
<dbReference type="Proteomes" id="UP000006428">
    <property type="component" value="Unassembled WGS sequence"/>
</dbReference>
<comment type="caution">
    <text evidence="1">The sequence shown here is derived from an EMBL/GenBank/DDBJ whole genome shotgun (WGS) entry which is preliminary data.</text>
</comment>
<sequence length="348" mass="38998">MRILFGVQGTGNGHISRSRTLARALRAQGLEVDYLFSGRPADGYFEMDEFGDYRTFAGITFVSHEGAISGWRTLKGLSPLRFWRDMRALDCRDYDLVISDFEPLSAHAAHRWGKPSLTISHQASFDWPIPRWGESGFNRQLMRHFAPVRQSLGLHWFHFGQPLLPPIIDPIVALPDNQQILVYLPFEQTEAIAALLSRFNQQRFVCFHPAIRSASQWRNIRFEPQEGFKQVLAGCRGVITNGGFELASEALSLGKKLLVKPLGGQFEQLTNSKTLELMGLAHLMDGLDANAVRAWLDASAPGQILYPDVAGELASWRAGSPPGQRRAWHNSRADCGLAPCFRKRCVIV</sequence>
<dbReference type="GO" id="GO:0016740">
    <property type="term" value="F:transferase activity"/>
    <property type="evidence" value="ECO:0007669"/>
    <property type="project" value="UniProtKB-KW"/>
</dbReference>
<name>A0ABN0E2J2_AERSS</name>
<reference evidence="1 2" key="1">
    <citation type="journal article" date="2012" name="Front. Microbiol.">
        <title>Draft Genome Sequence of the Virulent Strain 01-B526 of the Fish Pathogen Aeromonas salmonicida.</title>
        <authorList>
            <person name="Charette S.J."/>
            <person name="Brochu F."/>
            <person name="Boyle B."/>
            <person name="Filion G."/>
            <person name="Tanaka K.H."/>
            <person name="Derome N."/>
        </authorList>
    </citation>
    <scope>NUCLEOTIDE SEQUENCE [LARGE SCALE GENOMIC DNA]</scope>
    <source>
        <strain evidence="1 2">01-B526</strain>
    </source>
</reference>
<accession>A0ABN0E2J2</accession>
<protein>
    <submittedName>
        <fullName evidence="1">Glycosyl transferase family protein</fullName>
    </submittedName>
</protein>